<dbReference type="PANTHER" id="PTHR28156">
    <property type="entry name" value="FAS1 DOMAIN-CONTAINING PROTEIN YDR262W"/>
    <property type="match status" value="1"/>
</dbReference>
<evidence type="ECO:0008006" key="5">
    <source>
        <dbReference type="Google" id="ProtNLM"/>
    </source>
</evidence>
<dbReference type="InterPro" id="IPR040200">
    <property type="entry name" value="Mug57-like"/>
</dbReference>
<dbReference type="InterPro" id="IPR036378">
    <property type="entry name" value="FAS1_dom_sf"/>
</dbReference>
<reference evidence="3" key="2">
    <citation type="submission" date="2023-05" db="EMBL/GenBank/DDBJ databases">
        <authorList>
            <consortium name="Lawrence Berkeley National Laboratory"/>
            <person name="Steindorff A."/>
            <person name="Hensen N."/>
            <person name="Bonometti L."/>
            <person name="Westerberg I."/>
            <person name="Brannstrom I.O."/>
            <person name="Guillou S."/>
            <person name="Cros-Aarteil S."/>
            <person name="Calhoun S."/>
            <person name="Haridas S."/>
            <person name="Kuo A."/>
            <person name="Mondo S."/>
            <person name="Pangilinan J."/>
            <person name="Riley R."/>
            <person name="Labutti K."/>
            <person name="Andreopoulos B."/>
            <person name="Lipzen A."/>
            <person name="Chen C."/>
            <person name="Yanf M."/>
            <person name="Daum C."/>
            <person name="Ng V."/>
            <person name="Clum A."/>
            <person name="Ohm R."/>
            <person name="Martin F."/>
            <person name="Silar P."/>
            <person name="Natvig D."/>
            <person name="Lalanne C."/>
            <person name="Gautier V."/>
            <person name="Ament-Velasquez S.L."/>
            <person name="Kruys A."/>
            <person name="Hutchinson M.I."/>
            <person name="Powell A.J."/>
            <person name="Barry K."/>
            <person name="Miller A.N."/>
            <person name="Grigoriev I.V."/>
            <person name="Debuchy R."/>
            <person name="Gladieux P."/>
            <person name="Thoren M.H."/>
            <person name="Johannesson H."/>
        </authorList>
    </citation>
    <scope>NUCLEOTIDE SEQUENCE</scope>
    <source>
        <strain evidence="3">CBS 990.96</strain>
    </source>
</reference>
<evidence type="ECO:0000313" key="3">
    <source>
        <dbReference type="EMBL" id="KAK4231183.1"/>
    </source>
</evidence>
<feature type="region of interest" description="Disordered" evidence="2">
    <location>
        <begin position="35"/>
        <end position="59"/>
    </location>
</feature>
<dbReference type="Proteomes" id="UP001301958">
    <property type="component" value="Unassembled WGS sequence"/>
</dbReference>
<evidence type="ECO:0000313" key="4">
    <source>
        <dbReference type="Proteomes" id="UP001301958"/>
    </source>
</evidence>
<evidence type="ECO:0000256" key="1">
    <source>
        <dbReference type="ARBA" id="ARBA00022729"/>
    </source>
</evidence>
<protein>
    <recommendedName>
        <fullName evidence="5">FAS1 domain-containing protein</fullName>
    </recommendedName>
</protein>
<accession>A0AAN7H3K1</accession>
<name>A0AAN7H3K1_9PEZI</name>
<dbReference type="SUPFAM" id="SSF82153">
    <property type="entry name" value="FAS1 domain"/>
    <property type="match status" value="1"/>
</dbReference>
<keyword evidence="4" id="KW-1185">Reference proteome</keyword>
<keyword evidence="1" id="KW-0732">Signal</keyword>
<reference evidence="3" key="1">
    <citation type="journal article" date="2023" name="Mol. Phylogenet. Evol.">
        <title>Genome-scale phylogeny and comparative genomics of the fungal order Sordariales.</title>
        <authorList>
            <person name="Hensen N."/>
            <person name="Bonometti L."/>
            <person name="Westerberg I."/>
            <person name="Brannstrom I.O."/>
            <person name="Guillou S."/>
            <person name="Cros-Aarteil S."/>
            <person name="Calhoun S."/>
            <person name="Haridas S."/>
            <person name="Kuo A."/>
            <person name="Mondo S."/>
            <person name="Pangilinan J."/>
            <person name="Riley R."/>
            <person name="LaButti K."/>
            <person name="Andreopoulos B."/>
            <person name="Lipzen A."/>
            <person name="Chen C."/>
            <person name="Yan M."/>
            <person name="Daum C."/>
            <person name="Ng V."/>
            <person name="Clum A."/>
            <person name="Steindorff A."/>
            <person name="Ohm R.A."/>
            <person name="Martin F."/>
            <person name="Silar P."/>
            <person name="Natvig D.O."/>
            <person name="Lalanne C."/>
            <person name="Gautier V."/>
            <person name="Ament-Velasquez S.L."/>
            <person name="Kruys A."/>
            <person name="Hutchinson M.I."/>
            <person name="Powell A.J."/>
            <person name="Barry K."/>
            <person name="Miller A.N."/>
            <person name="Grigoriev I.V."/>
            <person name="Debuchy R."/>
            <person name="Gladieux P."/>
            <person name="Hiltunen Thoren M."/>
            <person name="Johannesson H."/>
        </authorList>
    </citation>
    <scope>NUCLEOTIDE SEQUENCE</scope>
    <source>
        <strain evidence="3">CBS 990.96</strain>
    </source>
</reference>
<gene>
    <name evidence="3" type="ORF">QBC38DRAFT_467063</name>
</gene>
<organism evidence="3 4">
    <name type="scientific">Podospora fimiseda</name>
    <dbReference type="NCBI Taxonomy" id="252190"/>
    <lineage>
        <taxon>Eukaryota</taxon>
        <taxon>Fungi</taxon>
        <taxon>Dikarya</taxon>
        <taxon>Ascomycota</taxon>
        <taxon>Pezizomycotina</taxon>
        <taxon>Sordariomycetes</taxon>
        <taxon>Sordariomycetidae</taxon>
        <taxon>Sordariales</taxon>
        <taxon>Podosporaceae</taxon>
        <taxon>Podospora</taxon>
    </lineage>
</organism>
<sequence>MRFGIISTVVFGASSVSSQLVLPFFRGSQVPMMESDLGPVLPPDSEKSYPKGPPSGSGGGVILSDVMGTDRSITLFAGFVRDIESASERLDDPSKNTTVLAPLNSAVEKLPRKPWEDPRDYSALGPNVYEGLDGHERAQKNLQRFVEAHLIPVDIWKEGQKVKSILGDRDIWWELRDGVRLVQPGDIEVASVAKTVANGEIWILKGARNYA</sequence>
<dbReference type="EMBL" id="MU865294">
    <property type="protein sequence ID" value="KAK4231183.1"/>
    <property type="molecule type" value="Genomic_DNA"/>
</dbReference>
<comment type="caution">
    <text evidence="3">The sequence shown here is derived from an EMBL/GenBank/DDBJ whole genome shotgun (WGS) entry which is preliminary data.</text>
</comment>
<dbReference type="PANTHER" id="PTHR28156:SF1">
    <property type="entry name" value="FAS1 DOMAIN-CONTAINING PROTEIN YDR262W"/>
    <property type="match status" value="1"/>
</dbReference>
<evidence type="ECO:0000256" key="2">
    <source>
        <dbReference type="SAM" id="MobiDB-lite"/>
    </source>
</evidence>
<dbReference type="AlphaFoldDB" id="A0AAN7H3K1"/>
<proteinExistence type="predicted"/>